<dbReference type="Pfam" id="PF03631">
    <property type="entry name" value="Virul_fac_BrkB"/>
    <property type="match status" value="1"/>
</dbReference>
<evidence type="ECO:0000256" key="2">
    <source>
        <dbReference type="ARBA" id="ARBA00022475"/>
    </source>
</evidence>
<dbReference type="InterPro" id="IPR017039">
    <property type="entry name" value="Virul_fac_BrkB"/>
</dbReference>
<evidence type="ECO:0000313" key="7">
    <source>
        <dbReference type="EMBL" id="UYQ70506.1"/>
    </source>
</evidence>
<feature type="transmembrane region" description="Helical" evidence="6">
    <location>
        <begin position="190"/>
        <end position="209"/>
    </location>
</feature>
<dbReference type="RefSeq" id="WP_264224198.1">
    <property type="nucleotide sequence ID" value="NZ_CP107716.1"/>
</dbReference>
<keyword evidence="3 6" id="KW-0812">Transmembrane</keyword>
<name>A0ABY6IIU2_9HYPH</name>
<dbReference type="EMBL" id="CP107716">
    <property type="protein sequence ID" value="UYQ70506.1"/>
    <property type="molecule type" value="Genomic_DNA"/>
</dbReference>
<evidence type="ECO:0000256" key="5">
    <source>
        <dbReference type="ARBA" id="ARBA00023136"/>
    </source>
</evidence>
<dbReference type="PIRSF" id="PIRSF035875">
    <property type="entry name" value="RNase_BN"/>
    <property type="match status" value="1"/>
</dbReference>
<feature type="transmembrane region" description="Helical" evidence="6">
    <location>
        <begin position="255"/>
        <end position="279"/>
    </location>
</feature>
<sequence>MARSAHQAHNPFALSMRDWKHVAIHTAKTMSEKDMSLRCAGVAFFGFLSIFPAIGIVVSLVGILGDYGALRAEIDRFSDIMPAIAYSLVANQLDSFMNQDQAGFGVGLAISIVVILWSSSRGVDALLHATSVAYGETSDRGFFMGVLVAFATTVLGAVFLVVALTLIAAIPIFTSFFPFPGTGERLALLLRWPALLAMAILAFALIYRYALNRRGAKLRWIWPGATLAALVWIAACLLFSLYVEYFGEFEATFGSLAAAVVMLFWMFISAQIFVFGAALNAGLELRTAVDSTVGPDRPMGQRGAYVADNVEP</sequence>
<evidence type="ECO:0000256" key="4">
    <source>
        <dbReference type="ARBA" id="ARBA00022989"/>
    </source>
</evidence>
<keyword evidence="5 6" id="KW-0472">Membrane</keyword>
<dbReference type="Proteomes" id="UP001163882">
    <property type="component" value="Chromosome"/>
</dbReference>
<keyword evidence="4 6" id="KW-1133">Transmembrane helix</keyword>
<keyword evidence="2" id="KW-1003">Cell membrane</keyword>
<dbReference type="PANTHER" id="PTHR30213:SF0">
    <property type="entry name" value="UPF0761 MEMBRANE PROTEIN YIHY"/>
    <property type="match status" value="1"/>
</dbReference>
<accession>A0ABY6IIU2</accession>
<feature type="transmembrane region" description="Helical" evidence="6">
    <location>
        <begin position="102"/>
        <end position="120"/>
    </location>
</feature>
<evidence type="ECO:0000256" key="3">
    <source>
        <dbReference type="ARBA" id="ARBA00022692"/>
    </source>
</evidence>
<feature type="transmembrane region" description="Helical" evidence="6">
    <location>
        <begin position="40"/>
        <end position="64"/>
    </location>
</feature>
<dbReference type="NCBIfam" id="TIGR00765">
    <property type="entry name" value="yihY_not_rbn"/>
    <property type="match status" value="1"/>
</dbReference>
<gene>
    <name evidence="7" type="ORF">OF122_10460</name>
</gene>
<proteinExistence type="predicted"/>
<reference evidence="7" key="1">
    <citation type="submission" date="2022-10" db="EMBL/GenBank/DDBJ databases">
        <title>YIM 151497 complete genome.</title>
        <authorList>
            <person name="Chen X."/>
        </authorList>
    </citation>
    <scope>NUCLEOTIDE SEQUENCE</scope>
    <source>
        <strain evidence="7">YIM 151497</strain>
    </source>
</reference>
<protein>
    <submittedName>
        <fullName evidence="7">YihY/virulence factor BrkB family protein</fullName>
    </submittedName>
</protein>
<comment type="subcellular location">
    <subcellularLocation>
        <location evidence="1">Cell membrane</location>
        <topology evidence="1">Multi-pass membrane protein</topology>
    </subcellularLocation>
</comment>
<organism evidence="7 8">
    <name type="scientific">Pelagibacterium flavum</name>
    <dbReference type="NCBI Taxonomy" id="2984530"/>
    <lineage>
        <taxon>Bacteria</taxon>
        <taxon>Pseudomonadati</taxon>
        <taxon>Pseudomonadota</taxon>
        <taxon>Alphaproteobacteria</taxon>
        <taxon>Hyphomicrobiales</taxon>
        <taxon>Devosiaceae</taxon>
        <taxon>Pelagibacterium</taxon>
    </lineage>
</organism>
<evidence type="ECO:0000256" key="1">
    <source>
        <dbReference type="ARBA" id="ARBA00004651"/>
    </source>
</evidence>
<feature type="transmembrane region" description="Helical" evidence="6">
    <location>
        <begin position="221"/>
        <end position="243"/>
    </location>
</feature>
<dbReference type="PANTHER" id="PTHR30213">
    <property type="entry name" value="INNER MEMBRANE PROTEIN YHJD"/>
    <property type="match status" value="1"/>
</dbReference>
<keyword evidence="8" id="KW-1185">Reference proteome</keyword>
<feature type="transmembrane region" description="Helical" evidence="6">
    <location>
        <begin position="141"/>
        <end position="170"/>
    </location>
</feature>
<evidence type="ECO:0000313" key="8">
    <source>
        <dbReference type="Proteomes" id="UP001163882"/>
    </source>
</evidence>
<evidence type="ECO:0000256" key="6">
    <source>
        <dbReference type="SAM" id="Phobius"/>
    </source>
</evidence>